<keyword evidence="4" id="KW-0131">Cell cycle</keyword>
<organism evidence="6 7">
    <name type="scientific">Cotesia typhae</name>
    <dbReference type="NCBI Taxonomy" id="2053667"/>
    <lineage>
        <taxon>Eukaryota</taxon>
        <taxon>Metazoa</taxon>
        <taxon>Ecdysozoa</taxon>
        <taxon>Arthropoda</taxon>
        <taxon>Hexapoda</taxon>
        <taxon>Insecta</taxon>
        <taxon>Pterygota</taxon>
        <taxon>Neoptera</taxon>
        <taxon>Endopterygota</taxon>
        <taxon>Hymenoptera</taxon>
        <taxon>Apocrita</taxon>
        <taxon>Ichneumonoidea</taxon>
        <taxon>Braconidae</taxon>
        <taxon>Microgastrinae</taxon>
        <taxon>Cotesia</taxon>
    </lineage>
</organism>
<dbReference type="GO" id="GO:0008278">
    <property type="term" value="C:cohesin complex"/>
    <property type="evidence" value="ECO:0007669"/>
    <property type="project" value="TreeGrafter"/>
</dbReference>
<comment type="caution">
    <text evidence="6">The sequence shown here is derived from an EMBL/GenBank/DDBJ whole genome shotgun (WGS) entry which is preliminary data.</text>
</comment>
<accession>A0A8J5RBE1</accession>
<dbReference type="PANTHER" id="PTHR18937">
    <property type="entry name" value="STRUCTURAL MAINTENANCE OF CHROMOSOMES SMC FAMILY MEMBER"/>
    <property type="match status" value="1"/>
</dbReference>
<dbReference type="AlphaFoldDB" id="A0A8J5RBE1"/>
<keyword evidence="7" id="KW-1185">Reference proteome</keyword>
<proteinExistence type="predicted"/>
<keyword evidence="3" id="KW-0539">Nucleus</keyword>
<feature type="coiled-coil region" evidence="5">
    <location>
        <begin position="127"/>
        <end position="161"/>
    </location>
</feature>
<evidence type="ECO:0000313" key="7">
    <source>
        <dbReference type="Proteomes" id="UP000729913"/>
    </source>
</evidence>
<dbReference type="Proteomes" id="UP000729913">
    <property type="component" value="Unassembled WGS sequence"/>
</dbReference>
<protein>
    <submittedName>
        <fullName evidence="6">Uncharacterized protein</fullName>
    </submittedName>
</protein>
<dbReference type="GO" id="GO:0005634">
    <property type="term" value="C:nucleus"/>
    <property type="evidence" value="ECO:0007669"/>
    <property type="project" value="TreeGrafter"/>
</dbReference>
<reference evidence="6" key="1">
    <citation type="submission" date="2020-03" db="EMBL/GenBank/DDBJ databases">
        <authorList>
            <person name="Chebbi M.A."/>
            <person name="Drezen J.M."/>
        </authorList>
    </citation>
    <scope>NUCLEOTIDE SEQUENCE</scope>
    <source>
        <tissue evidence="6">Whole body</tissue>
    </source>
</reference>
<dbReference type="GO" id="GO:0007062">
    <property type="term" value="P:sister chromatid cohesion"/>
    <property type="evidence" value="ECO:0007669"/>
    <property type="project" value="TreeGrafter"/>
</dbReference>
<dbReference type="GO" id="GO:0051301">
    <property type="term" value="P:cell division"/>
    <property type="evidence" value="ECO:0007669"/>
    <property type="project" value="UniProtKB-KW"/>
</dbReference>
<name>A0A8J5RBE1_9HYME</name>
<evidence type="ECO:0000256" key="5">
    <source>
        <dbReference type="SAM" id="Coils"/>
    </source>
</evidence>
<keyword evidence="5" id="KW-0175">Coiled coil</keyword>
<dbReference type="GO" id="GO:0003677">
    <property type="term" value="F:DNA binding"/>
    <property type="evidence" value="ECO:0007669"/>
    <property type="project" value="TreeGrafter"/>
</dbReference>
<keyword evidence="2" id="KW-0498">Mitosis</keyword>
<evidence type="ECO:0000256" key="3">
    <source>
        <dbReference type="ARBA" id="ARBA00023242"/>
    </source>
</evidence>
<gene>
    <name evidence="6" type="ORF">G9C98_004844</name>
</gene>
<sequence>MEELKKDLKALEREEELDKKKLEPLIEELNINLAELKNYELNEMIELPLLDDIISLNDLYELIESVEPEDYDSQKLEEIYNLEKNLSFNYDSLLEDSADGRNIDGLLKVYEDELASLRQKLLSMPTSSTVESELDEVKKKLDQLAKEHKEHLKELRKLTGEFEKVKKLRYDTFMKSFESIREKLGAVYKKITGRDSAQAFLLTVNPEEPYLDEIKFKFVPPNKQNRGPVEPSGGEKTLAALSLLFSIHG</sequence>
<evidence type="ECO:0000313" key="6">
    <source>
        <dbReference type="EMBL" id="KAG8036264.1"/>
    </source>
</evidence>
<dbReference type="EMBL" id="JAAOIC020000049">
    <property type="protein sequence ID" value="KAG8036264.1"/>
    <property type="molecule type" value="Genomic_DNA"/>
</dbReference>
<dbReference type="OrthoDB" id="413649at2759"/>
<dbReference type="PANTHER" id="PTHR18937:SF12">
    <property type="entry name" value="STRUCTURAL MAINTENANCE OF CHROMOSOMES PROTEIN"/>
    <property type="match status" value="1"/>
</dbReference>
<evidence type="ECO:0000256" key="2">
    <source>
        <dbReference type="ARBA" id="ARBA00022776"/>
    </source>
</evidence>
<reference evidence="6" key="2">
    <citation type="submission" date="2021-04" db="EMBL/GenBank/DDBJ databases">
        <title>Genome-wide patterns of bracovirus chromosomal integration into multiple host tissues during parasitism.</title>
        <authorList>
            <person name="Chebbi M.A.C."/>
        </authorList>
    </citation>
    <scope>NUCLEOTIDE SEQUENCE</scope>
    <source>
        <tissue evidence="6">Whole body</tissue>
    </source>
</reference>
<evidence type="ECO:0000256" key="1">
    <source>
        <dbReference type="ARBA" id="ARBA00022618"/>
    </source>
</evidence>
<keyword evidence="1" id="KW-0132">Cell division</keyword>
<evidence type="ECO:0000256" key="4">
    <source>
        <dbReference type="ARBA" id="ARBA00023306"/>
    </source>
</evidence>